<dbReference type="GO" id="GO:0005634">
    <property type="term" value="C:nucleus"/>
    <property type="evidence" value="ECO:0007669"/>
    <property type="project" value="TreeGrafter"/>
</dbReference>
<feature type="region of interest" description="Disordered" evidence="1">
    <location>
        <begin position="29"/>
        <end position="70"/>
    </location>
</feature>
<evidence type="ECO:0000313" key="3">
    <source>
        <dbReference type="Proteomes" id="UP000007646"/>
    </source>
</evidence>
<dbReference type="PANTHER" id="PTHR21603:SF17">
    <property type="entry name" value="PROLIFERATION MARKER PROTEIN KI-67"/>
    <property type="match status" value="1"/>
</dbReference>
<dbReference type="eggNOG" id="ENOG502QRVV">
    <property type="taxonomic scope" value="Eukaryota"/>
</dbReference>
<dbReference type="Ensembl" id="ENSLAFT00000027228.1">
    <property type="protein sequence ID" value="ENSLAFP00000022877.1"/>
    <property type="gene ID" value="ENSLAFG00000027411.1"/>
</dbReference>
<dbReference type="GO" id="GO:0007088">
    <property type="term" value="P:regulation of mitotic nuclear division"/>
    <property type="evidence" value="ECO:0007669"/>
    <property type="project" value="TreeGrafter"/>
</dbReference>
<organism evidence="2 3">
    <name type="scientific">Loxodonta africana</name>
    <name type="common">African elephant</name>
    <dbReference type="NCBI Taxonomy" id="9785"/>
    <lineage>
        <taxon>Eukaryota</taxon>
        <taxon>Metazoa</taxon>
        <taxon>Chordata</taxon>
        <taxon>Craniata</taxon>
        <taxon>Vertebrata</taxon>
        <taxon>Euteleostomi</taxon>
        <taxon>Mammalia</taxon>
        <taxon>Eutheria</taxon>
        <taxon>Afrotheria</taxon>
        <taxon>Proboscidea</taxon>
        <taxon>Elephantidae</taxon>
        <taxon>Loxodonta</taxon>
    </lineage>
</organism>
<protein>
    <submittedName>
        <fullName evidence="2">Uncharacterized protein</fullName>
    </submittedName>
</protein>
<dbReference type="InParanoid" id="G3U4W9"/>
<dbReference type="STRING" id="9785.ENSLAFP00000022877"/>
<proteinExistence type="predicted"/>
<reference evidence="2" key="3">
    <citation type="submission" date="2025-09" db="UniProtKB">
        <authorList>
            <consortium name="Ensembl"/>
        </authorList>
    </citation>
    <scope>IDENTIFICATION</scope>
    <source>
        <strain evidence="2">Isolate ISIS603380</strain>
    </source>
</reference>
<evidence type="ECO:0000256" key="1">
    <source>
        <dbReference type="SAM" id="MobiDB-lite"/>
    </source>
</evidence>
<dbReference type="AlphaFoldDB" id="G3U4W9"/>
<dbReference type="GO" id="GO:0005694">
    <property type="term" value="C:chromosome"/>
    <property type="evidence" value="ECO:0007669"/>
    <property type="project" value="TreeGrafter"/>
</dbReference>
<name>G3U4W9_LOXAF</name>
<evidence type="ECO:0000313" key="2">
    <source>
        <dbReference type="Ensembl" id="ENSLAFP00000022877.1"/>
    </source>
</evidence>
<reference evidence="2" key="2">
    <citation type="submission" date="2025-08" db="UniProtKB">
        <authorList>
            <consortium name="Ensembl"/>
        </authorList>
    </citation>
    <scope>IDENTIFICATION</scope>
    <source>
        <strain evidence="2">Isolate ISIS603380</strain>
    </source>
</reference>
<sequence length="143" mass="15986">VIYPKRKCGASEANLAGGKSWADVVKLGAKKQQTKNVKQDSQRHISKKQRRKHTPQKPLDHIENPFSTGHANSPCTVIVGRAHVDKVNAPARPYRMLNTFVLNKKITYTEDLSGLSEMFKTPGKEKPHRSNVCPDSIKKSETV</sequence>
<accession>G3U4W9</accession>
<reference evidence="2 3" key="1">
    <citation type="submission" date="2009-06" db="EMBL/GenBank/DDBJ databases">
        <title>The Genome Sequence of Loxodonta africana (African elephant).</title>
        <authorList>
            <person name="Di Palma F."/>
            <person name="Heiman D."/>
            <person name="Young S."/>
            <person name="Johnson J."/>
            <person name="Lander E.S."/>
            <person name="Lindblad-Toh K."/>
        </authorList>
    </citation>
    <scope>NUCLEOTIDE SEQUENCE [LARGE SCALE GENOMIC DNA]</scope>
    <source>
        <strain evidence="2 3">Isolate ISIS603380</strain>
    </source>
</reference>
<dbReference type="GeneTree" id="ENSGT00940000154352"/>
<dbReference type="Proteomes" id="UP000007646">
    <property type="component" value="Unassembled WGS sequence"/>
</dbReference>
<dbReference type="GO" id="GO:0051983">
    <property type="term" value="P:regulation of chromosome segregation"/>
    <property type="evidence" value="ECO:0007669"/>
    <property type="project" value="TreeGrafter"/>
</dbReference>
<dbReference type="HOGENOM" id="CLU_1810579_0_0_1"/>
<keyword evidence="3" id="KW-1185">Reference proteome</keyword>
<feature type="region of interest" description="Disordered" evidence="1">
    <location>
        <begin position="119"/>
        <end position="143"/>
    </location>
</feature>
<dbReference type="PANTHER" id="PTHR21603">
    <property type="entry name" value="ANTIGEN KI-67-LIKE PROTEIN"/>
    <property type="match status" value="1"/>
</dbReference>
<feature type="compositionally biased region" description="Basic residues" evidence="1">
    <location>
        <begin position="44"/>
        <end position="55"/>
    </location>
</feature>